<dbReference type="Proteomes" id="UP001304243">
    <property type="component" value="Unassembled WGS sequence"/>
</dbReference>
<evidence type="ECO:0000313" key="2">
    <source>
        <dbReference type="EMBL" id="KAK4521519.1"/>
    </source>
</evidence>
<feature type="domain" description="Asparagine synthetase" evidence="1">
    <location>
        <begin position="3"/>
        <end position="83"/>
    </location>
</feature>
<dbReference type="GO" id="GO:0004066">
    <property type="term" value="F:asparagine synthase (glutamine-hydrolyzing) activity"/>
    <property type="evidence" value="ECO:0007669"/>
    <property type="project" value="InterPro"/>
</dbReference>
<dbReference type="EMBL" id="JASEJX010000004">
    <property type="protein sequence ID" value="KAK4521519.1"/>
    <property type="molecule type" value="Genomic_DNA"/>
</dbReference>
<dbReference type="GO" id="GO:0004132">
    <property type="term" value="F:dCMP deaminase activity"/>
    <property type="evidence" value="ECO:0007669"/>
    <property type="project" value="UniProtKB-EC"/>
</dbReference>
<dbReference type="AlphaFoldDB" id="A0AAN7DRL2"/>
<dbReference type="InterPro" id="IPR001962">
    <property type="entry name" value="Asn_synthase"/>
</dbReference>
<reference evidence="2 3" key="1">
    <citation type="submission" date="2022-11" db="EMBL/GenBank/DDBJ databases">
        <title>Mucor velutinosus strain NIH1002 WGS.</title>
        <authorList>
            <person name="Subramanian P."/>
            <person name="Mullikin J.C."/>
            <person name="Segre J.A."/>
            <person name="Zelazny A.M."/>
        </authorList>
    </citation>
    <scope>NUCLEOTIDE SEQUENCE [LARGE SCALE GENOMIC DNA]</scope>
    <source>
        <strain evidence="2 3">NIH1002</strain>
    </source>
</reference>
<evidence type="ECO:0000259" key="1">
    <source>
        <dbReference type="Pfam" id="PF00733"/>
    </source>
</evidence>
<dbReference type="GeneID" id="89955821"/>
<proteinExistence type="predicted"/>
<keyword evidence="2" id="KW-0378">Hydrolase</keyword>
<protein>
    <submittedName>
        <fullName evidence="2">Histidine biosynthesis bifunctional protein hisB</fullName>
        <ecNumber evidence="2">3.5.4.12</ecNumber>
    </submittedName>
</protein>
<dbReference type="Gene3D" id="3.40.50.620">
    <property type="entry name" value="HUPs"/>
    <property type="match status" value="1"/>
</dbReference>
<dbReference type="EC" id="3.5.4.12" evidence="2"/>
<accession>A0AAN7DRL2</accession>
<organism evidence="2 3">
    <name type="scientific">Mucor velutinosus</name>
    <dbReference type="NCBI Taxonomy" id="708070"/>
    <lineage>
        <taxon>Eukaryota</taxon>
        <taxon>Fungi</taxon>
        <taxon>Fungi incertae sedis</taxon>
        <taxon>Mucoromycota</taxon>
        <taxon>Mucoromycotina</taxon>
        <taxon>Mucoromycetes</taxon>
        <taxon>Mucorales</taxon>
        <taxon>Mucorineae</taxon>
        <taxon>Mucoraceae</taxon>
        <taxon>Mucor</taxon>
    </lineage>
</organism>
<dbReference type="GO" id="GO:0006529">
    <property type="term" value="P:asparagine biosynthetic process"/>
    <property type="evidence" value="ECO:0007669"/>
    <property type="project" value="InterPro"/>
</dbReference>
<name>A0AAN7DRL2_9FUNG</name>
<dbReference type="RefSeq" id="XP_064688185.1">
    <property type="nucleotide sequence ID" value="XM_064831317.1"/>
</dbReference>
<gene>
    <name evidence="2" type="primary">HIS7</name>
    <name evidence="2" type="ORF">ATC70_012135</name>
</gene>
<sequence length="120" mass="14041">MGNFEDSVWHVEQYHYFNLNSVANFMLSNKVRDQGNKVVLTDEGSDEHFDRYIHFQQANYLLEPGLSVSDGIELLSDQERQKKLNIFNNQEEFKKYTKTDFIGHEDGTHRKLLNISLASL</sequence>
<keyword evidence="3" id="KW-1185">Reference proteome</keyword>
<evidence type="ECO:0000313" key="3">
    <source>
        <dbReference type="Proteomes" id="UP001304243"/>
    </source>
</evidence>
<dbReference type="Pfam" id="PF00733">
    <property type="entry name" value="Asn_synthase"/>
    <property type="match status" value="1"/>
</dbReference>
<comment type="caution">
    <text evidence="2">The sequence shown here is derived from an EMBL/GenBank/DDBJ whole genome shotgun (WGS) entry which is preliminary data.</text>
</comment>
<dbReference type="InterPro" id="IPR014729">
    <property type="entry name" value="Rossmann-like_a/b/a_fold"/>
</dbReference>